<dbReference type="AlphaFoldDB" id="A0A0L0FK16"/>
<dbReference type="RefSeq" id="XP_014151014.1">
    <property type="nucleotide sequence ID" value="XM_014295539.1"/>
</dbReference>
<feature type="region of interest" description="Disordered" evidence="1">
    <location>
        <begin position="107"/>
        <end position="135"/>
    </location>
</feature>
<evidence type="ECO:0000256" key="1">
    <source>
        <dbReference type="SAM" id="MobiDB-lite"/>
    </source>
</evidence>
<dbReference type="EMBL" id="KQ242838">
    <property type="protein sequence ID" value="KNC77112.1"/>
    <property type="molecule type" value="Genomic_DNA"/>
</dbReference>
<dbReference type="GeneID" id="25910923"/>
<keyword evidence="3" id="KW-1185">Reference proteome</keyword>
<evidence type="ECO:0000313" key="3">
    <source>
        <dbReference type="Proteomes" id="UP000054560"/>
    </source>
</evidence>
<feature type="compositionally biased region" description="Basic and acidic residues" evidence="1">
    <location>
        <begin position="107"/>
        <end position="127"/>
    </location>
</feature>
<evidence type="ECO:0000313" key="2">
    <source>
        <dbReference type="EMBL" id="KNC77112.1"/>
    </source>
</evidence>
<proteinExistence type="predicted"/>
<name>A0A0L0FK16_9EUKA</name>
<reference evidence="2 3" key="1">
    <citation type="submission" date="2011-02" db="EMBL/GenBank/DDBJ databases">
        <title>The Genome Sequence of Sphaeroforma arctica JP610.</title>
        <authorList>
            <consortium name="The Broad Institute Genome Sequencing Platform"/>
            <person name="Russ C."/>
            <person name="Cuomo C."/>
            <person name="Young S.K."/>
            <person name="Zeng Q."/>
            <person name="Gargeya S."/>
            <person name="Alvarado L."/>
            <person name="Berlin A."/>
            <person name="Chapman S.B."/>
            <person name="Chen Z."/>
            <person name="Freedman E."/>
            <person name="Gellesch M."/>
            <person name="Goldberg J."/>
            <person name="Griggs A."/>
            <person name="Gujja S."/>
            <person name="Heilman E."/>
            <person name="Heiman D."/>
            <person name="Howarth C."/>
            <person name="Mehta T."/>
            <person name="Neiman D."/>
            <person name="Pearson M."/>
            <person name="Roberts A."/>
            <person name="Saif S."/>
            <person name="Shea T."/>
            <person name="Shenoy N."/>
            <person name="Sisk P."/>
            <person name="Stolte C."/>
            <person name="Sykes S."/>
            <person name="White J."/>
            <person name="Yandava C."/>
            <person name="Burger G."/>
            <person name="Gray M.W."/>
            <person name="Holland P.W.H."/>
            <person name="King N."/>
            <person name="Lang F.B.F."/>
            <person name="Roger A.J."/>
            <person name="Ruiz-Trillo I."/>
            <person name="Haas B."/>
            <person name="Nusbaum C."/>
            <person name="Birren B."/>
        </authorList>
    </citation>
    <scope>NUCLEOTIDE SEQUENCE [LARGE SCALE GENOMIC DNA]</scope>
    <source>
        <strain evidence="2 3">JP610</strain>
    </source>
</reference>
<protein>
    <submittedName>
        <fullName evidence="2">Uncharacterized protein</fullName>
    </submittedName>
</protein>
<organism evidence="2 3">
    <name type="scientific">Sphaeroforma arctica JP610</name>
    <dbReference type="NCBI Taxonomy" id="667725"/>
    <lineage>
        <taxon>Eukaryota</taxon>
        <taxon>Ichthyosporea</taxon>
        <taxon>Ichthyophonida</taxon>
        <taxon>Sphaeroforma</taxon>
    </lineage>
</organism>
<sequence length="155" mass="17148">MTVVKLSAYASVSGVPSAIDEEHRLLPYSDDSADESNTCLLAAVRRSSEPGPESVLQIASTCVVNPEQALSLGSIIRLKHYRRSNCDAPVPRAAGMARWSYVERSPEINTERSSEINTERSSEINSERRRRRSQSFSHLRDVLVRSVTGKTKDAS</sequence>
<accession>A0A0L0FK16</accession>
<dbReference type="Proteomes" id="UP000054560">
    <property type="component" value="Unassembled WGS sequence"/>
</dbReference>
<gene>
    <name evidence="2" type="ORF">SARC_10419</name>
</gene>